<dbReference type="InterPro" id="IPR036737">
    <property type="entry name" value="OmpA-like_sf"/>
</dbReference>
<accession>A0A415QGQ6</accession>
<dbReference type="Pfam" id="PF12984">
    <property type="entry name" value="DUF3868"/>
    <property type="match status" value="1"/>
</dbReference>
<reference evidence="3 4" key="1">
    <citation type="submission" date="2018-08" db="EMBL/GenBank/DDBJ databases">
        <title>A genome reference for cultivated species of the human gut microbiota.</title>
        <authorList>
            <person name="Zou Y."/>
            <person name="Xue W."/>
            <person name="Luo G."/>
        </authorList>
    </citation>
    <scope>NUCLEOTIDE SEQUENCE [LARGE SCALE GENOMIC DNA]</scope>
    <source>
        <strain evidence="3 4">AF34-33</strain>
    </source>
</reference>
<dbReference type="Gene3D" id="3.30.1330.60">
    <property type="entry name" value="OmpA-like domain"/>
    <property type="match status" value="1"/>
</dbReference>
<protein>
    <submittedName>
        <fullName evidence="3">DUF3868 domain-containing protein</fullName>
    </submittedName>
</protein>
<dbReference type="SUPFAM" id="SSF103088">
    <property type="entry name" value="OmpA-like"/>
    <property type="match status" value="1"/>
</dbReference>
<dbReference type="EMBL" id="QRPV01000014">
    <property type="protein sequence ID" value="RHM42144.1"/>
    <property type="molecule type" value="Genomic_DNA"/>
</dbReference>
<comment type="caution">
    <text evidence="3">The sequence shown here is derived from an EMBL/GenBank/DDBJ whole genome shotgun (WGS) entry which is preliminary data.</text>
</comment>
<evidence type="ECO:0000313" key="4">
    <source>
        <dbReference type="Proteomes" id="UP000286038"/>
    </source>
</evidence>
<dbReference type="Proteomes" id="UP000286038">
    <property type="component" value="Unassembled WGS sequence"/>
</dbReference>
<gene>
    <name evidence="3" type="ORF">DWZ68_11800</name>
</gene>
<dbReference type="InterPro" id="IPR024480">
    <property type="entry name" value="DUF3868"/>
</dbReference>
<dbReference type="AlphaFoldDB" id="A0A415QGQ6"/>
<evidence type="ECO:0000256" key="1">
    <source>
        <dbReference type="SAM" id="SignalP"/>
    </source>
</evidence>
<dbReference type="SUPFAM" id="SSF48452">
    <property type="entry name" value="TPR-like"/>
    <property type="match status" value="1"/>
</dbReference>
<proteinExistence type="predicted"/>
<evidence type="ECO:0000259" key="2">
    <source>
        <dbReference type="Pfam" id="PF12984"/>
    </source>
</evidence>
<dbReference type="Gene3D" id="1.25.40.10">
    <property type="entry name" value="Tetratricopeptide repeat domain"/>
    <property type="match status" value="1"/>
</dbReference>
<name>A0A415QGQ6_9BACT</name>
<dbReference type="InterPro" id="IPR011990">
    <property type="entry name" value="TPR-like_helical_dom_sf"/>
</dbReference>
<organism evidence="3 4">
    <name type="scientific">Butyricimonas virosa</name>
    <dbReference type="NCBI Taxonomy" id="544645"/>
    <lineage>
        <taxon>Bacteria</taxon>
        <taxon>Pseudomonadati</taxon>
        <taxon>Bacteroidota</taxon>
        <taxon>Bacteroidia</taxon>
        <taxon>Bacteroidales</taxon>
        <taxon>Odoribacteraceae</taxon>
        <taxon>Butyricimonas</taxon>
    </lineage>
</organism>
<feature type="domain" description="DUF3868" evidence="2">
    <location>
        <begin position="20"/>
        <end position="107"/>
    </location>
</feature>
<feature type="chain" id="PRO_5019364628" evidence="1">
    <location>
        <begin position="26"/>
        <end position="482"/>
    </location>
</feature>
<feature type="signal peptide" evidence="1">
    <location>
        <begin position="1"/>
        <end position="25"/>
    </location>
</feature>
<sequence length="482" mass="54684">MFTCFKKTIMRKIWCLSLLSLLCMASVYGQKFADGRGEIRDIDVVRGENSLFVSMTVDVSALDVASNRELLLVPMLKGEQDSVQLPFVIVAGRNRYYYHLRNTSVMDEVILERAGKTGIINYRAVIPFESWMSAATLVMDESSCGCRGEETGEDDCVTLFRFEPKVYTPVFVYLPPDIEPVKVREVKGSAYIDFPVNRTEIYEDYRKNPVELRKIRQTIDVVRNDPDVRITSLNIKGYASPEGTYANNTRLAKGRTATLKTYVRELYHFPDSVILTSYEPEDWFGLEAYVDSTNLKNRDAILALIRSEMEPDAKEKVIKSTYPEDYRFLLQNVYPGLRHSDYVVQYVVRTYTDVAEIRRIMKTRPQKLSLRELYIAVQDLEPGSDEYNEAFEIAVRMFPGDEVANLNAANAAMVKGDLKGAARYLDKAGDCGEAVYARGVYAALSGDYDSAMRLFAEAARGGIAEAEDALRQIEEVKNDQFK</sequence>
<evidence type="ECO:0000313" key="3">
    <source>
        <dbReference type="EMBL" id="RHM42144.1"/>
    </source>
</evidence>
<keyword evidence="1" id="KW-0732">Signal</keyword>